<dbReference type="InterPro" id="IPR018060">
    <property type="entry name" value="HTH_AraC"/>
</dbReference>
<dbReference type="InterPro" id="IPR011123">
    <property type="entry name" value="Y_Y_Y"/>
</dbReference>
<dbReference type="Gene3D" id="3.30.565.10">
    <property type="entry name" value="Histidine kinase-like ATPase, C-terminal domain"/>
    <property type="match status" value="1"/>
</dbReference>
<proteinExistence type="predicted"/>
<dbReference type="FunFam" id="1.10.287.130:FF:000045">
    <property type="entry name" value="Two-component system sensor histidine kinase/response regulator"/>
    <property type="match status" value="1"/>
</dbReference>
<dbReference type="Pfam" id="PF02518">
    <property type="entry name" value="HATPase_c"/>
    <property type="match status" value="1"/>
</dbReference>
<keyword evidence="11" id="KW-0804">Transcription</keyword>
<dbReference type="PROSITE" id="PS01124">
    <property type="entry name" value="HTH_ARAC_FAMILY_2"/>
    <property type="match status" value="1"/>
</dbReference>
<dbReference type="InterPro" id="IPR011006">
    <property type="entry name" value="CheY-like_superfamily"/>
</dbReference>
<dbReference type="SMART" id="SM00388">
    <property type="entry name" value="HisKA"/>
    <property type="match status" value="1"/>
</dbReference>
<dbReference type="STRING" id="1297750.SAMN05444405_102153"/>
<evidence type="ECO:0000256" key="6">
    <source>
        <dbReference type="ARBA" id="ARBA00022777"/>
    </source>
</evidence>
<evidence type="ECO:0000313" key="17">
    <source>
        <dbReference type="EMBL" id="SHE59199.1"/>
    </source>
</evidence>
<dbReference type="SMART" id="SM00387">
    <property type="entry name" value="HATPase_c"/>
    <property type="match status" value="1"/>
</dbReference>
<feature type="domain" description="Response regulatory" evidence="16">
    <location>
        <begin position="1118"/>
        <end position="1233"/>
    </location>
</feature>
<dbReference type="Proteomes" id="UP000184509">
    <property type="component" value="Unassembled WGS sequence"/>
</dbReference>
<dbReference type="Pfam" id="PF00512">
    <property type="entry name" value="HisKA"/>
    <property type="match status" value="1"/>
</dbReference>
<dbReference type="FunFam" id="3.40.50.2300:FF:000138">
    <property type="entry name" value="Two-component system sensor histidine kinase/response regulator"/>
    <property type="match status" value="1"/>
</dbReference>
<keyword evidence="8" id="KW-0902">Two-component regulatory system</keyword>
<dbReference type="Gene3D" id="3.40.50.2300">
    <property type="match status" value="1"/>
</dbReference>
<keyword evidence="6" id="KW-0418">Kinase</keyword>
<accession>A0A1M4UR86</accession>
<evidence type="ECO:0000259" key="15">
    <source>
        <dbReference type="PROSITE" id="PS50109"/>
    </source>
</evidence>
<dbReference type="GO" id="GO:0043565">
    <property type="term" value="F:sequence-specific DNA binding"/>
    <property type="evidence" value="ECO:0007669"/>
    <property type="project" value="InterPro"/>
</dbReference>
<dbReference type="PANTHER" id="PTHR43547">
    <property type="entry name" value="TWO-COMPONENT HISTIDINE KINASE"/>
    <property type="match status" value="1"/>
</dbReference>
<keyword evidence="13" id="KW-1133">Transmembrane helix</keyword>
<dbReference type="Gene3D" id="1.10.10.60">
    <property type="entry name" value="Homeodomain-like"/>
    <property type="match status" value="2"/>
</dbReference>
<gene>
    <name evidence="17" type="ORF">SAMN05444405_102153</name>
</gene>
<evidence type="ECO:0000256" key="4">
    <source>
        <dbReference type="ARBA" id="ARBA00022679"/>
    </source>
</evidence>
<feature type="transmembrane region" description="Helical" evidence="13">
    <location>
        <begin position="811"/>
        <end position="829"/>
    </location>
</feature>
<evidence type="ECO:0000256" key="13">
    <source>
        <dbReference type="SAM" id="Phobius"/>
    </source>
</evidence>
<dbReference type="GO" id="GO:0003700">
    <property type="term" value="F:DNA-binding transcription factor activity"/>
    <property type="evidence" value="ECO:0007669"/>
    <property type="project" value="InterPro"/>
</dbReference>
<dbReference type="InterPro" id="IPR004358">
    <property type="entry name" value="Sig_transdc_His_kin-like_C"/>
</dbReference>
<keyword evidence="4" id="KW-0808">Transferase</keyword>
<dbReference type="Pfam" id="PF12833">
    <property type="entry name" value="HTH_18"/>
    <property type="match status" value="1"/>
</dbReference>
<dbReference type="Pfam" id="PF00072">
    <property type="entry name" value="Response_reg"/>
    <property type="match status" value="1"/>
</dbReference>
<dbReference type="SUPFAM" id="SSF46689">
    <property type="entry name" value="Homeodomain-like"/>
    <property type="match status" value="1"/>
</dbReference>
<name>A0A1M4UR86_9BACE</name>
<organism evidence="17 18">
    <name type="scientific">Bacteroides luti</name>
    <dbReference type="NCBI Taxonomy" id="1297750"/>
    <lineage>
        <taxon>Bacteria</taxon>
        <taxon>Pseudomonadati</taxon>
        <taxon>Bacteroidota</taxon>
        <taxon>Bacteroidia</taxon>
        <taxon>Bacteroidales</taxon>
        <taxon>Bacteroidaceae</taxon>
        <taxon>Bacteroides</taxon>
    </lineage>
</organism>
<dbReference type="PANTHER" id="PTHR43547:SF2">
    <property type="entry name" value="HYBRID SIGNAL TRANSDUCTION HISTIDINE KINASE C"/>
    <property type="match status" value="1"/>
</dbReference>
<dbReference type="CDD" id="cd00082">
    <property type="entry name" value="HisKA"/>
    <property type="match status" value="1"/>
</dbReference>
<keyword evidence="10" id="KW-0238">DNA-binding</keyword>
<dbReference type="GO" id="GO:0005524">
    <property type="term" value="F:ATP binding"/>
    <property type="evidence" value="ECO:0007669"/>
    <property type="project" value="UniProtKB-KW"/>
</dbReference>
<dbReference type="PROSITE" id="PS50109">
    <property type="entry name" value="HIS_KIN"/>
    <property type="match status" value="1"/>
</dbReference>
<dbReference type="Gene3D" id="1.10.287.130">
    <property type="match status" value="1"/>
</dbReference>
<dbReference type="SMART" id="SM00342">
    <property type="entry name" value="HTH_ARAC"/>
    <property type="match status" value="1"/>
</dbReference>
<dbReference type="SUPFAM" id="SSF55874">
    <property type="entry name" value="ATPase domain of HSP90 chaperone/DNA topoisomerase II/histidine kinase"/>
    <property type="match status" value="1"/>
</dbReference>
<dbReference type="SUPFAM" id="SSF52172">
    <property type="entry name" value="CheY-like"/>
    <property type="match status" value="1"/>
</dbReference>
<sequence>MGTLNGLCRYDGNSFLTFKPQFGNNLSLVDHRIYDLEEDKNGFLWINTSAELYSCYDLKHDCFVDFTGKGELKQSYSKKYIAKNGDVWLWHSGNGCRQVKYENGAFTSVTYKKKNGNLTSDLVIFVSEDSRGNIWIGTQRGLTKVTGGSSTIVDRSRSYFKLSTYKGQTYFLTDRNEILWYNPVSNKLQSITSSSLVEGIATPTGCLELNNEWIIFTNNGIYVFNFDTKKLYKNNSLFSETILSGSTLIDNKGNCWVYNHTGKVWYVNVRTKRVKSFQLIPQNKINYIDNERYHFVQDSRNIIWISTYGNGLFAYNIAKDELDHFTSNINGFSHISSDFLQYVMEDKSGEIWVSSEFAGLSKITVLNESTNRIYPEDKSLSDRSNTIRMISKMNNGDIWIGTRKGSVYVYDSHLNMKSVMHNFHTNIYAVKEDASGKIWIGSRGDGLCIDNVWYKHDSSNPNSISENNIFAILKDSKNRMWIATFGGGLDLAVPQNGKYIFKHFLNQFYGQKQVRVLLQDRNGMIWMGTSAGVYVFNPDLLIKNPSAYYTFNYNNGKLKSNEIRSIMEDKNGRIWIGTSGAGFSTCQLSKDYQSIVFDHYTTQNGLVNDVVQSINEDKSGNLWIATEYGMSKFYPNSKIFENYFFSSYALGNVYGENSTSTCADGKLIFGTNYGLLVFDSRKIKRSFTSSPVVFTSLKINGINVSPEDQDSPLKQSISYSDKIKLHYSQNSFVLDFSSFNFYESELTRYSYKLENYDKDWSVPTSLNFAAYKNLPPGEYVLKVKVCNGSGVWDSRITTLEIEIAPPFWRTTWAFLIYIIVFGAALYFAYKIARDFTRLHNKIQVEKQLTDYKLVFFTNISHEFRTPLTLIKGALERIQRMDRIPNEFEHPLQTMEKSTNRMVRLIDQLLEFRKMQNNKLALSLENTDVIAFINEIFLSFNDTSESKNMDFQFNSSVDSCKMFIDKEKLDKIVYNLLSNAFKYTPSKGKVSLIVTVDNETNNLLIQVKDTGVGIPKEKRSELFNRFMQSNFSGNSIGIGLHLVHELVGVHKGTIWYEENVGGGSVFSVTLPLDEKVYNEADFLIPNNVLLKEEHIMNNVKLTAQESQEMEAVAPLNNYKILIIEDDNDVRQFLKEEIGVYFEVETAEDGLAGIEKLQEYDADLIVCDVLMPRMNGYEVTKKLKEDFQTSHIPIILLTALGTPENHLEGIQSGADAYISKPFSVKLLLTRITKLIEQREKLRDKFSSEPGVKRPAICSTDRDKEFIDKLHEILEKEIANAEFSVDDFAAKMELGRTVFYKKVKGITGHSPNEYLRIIRMKKAAELLISTNLTVAEVSYKVGINDPFYFSKCFKSQFGMAPSIYQKQG</sequence>
<evidence type="ECO:0000259" key="14">
    <source>
        <dbReference type="PROSITE" id="PS01124"/>
    </source>
</evidence>
<keyword evidence="7" id="KW-0067">ATP-binding</keyword>
<dbReference type="SUPFAM" id="SSF47384">
    <property type="entry name" value="Homodimeric domain of signal transducing histidine kinase"/>
    <property type="match status" value="1"/>
</dbReference>
<evidence type="ECO:0000259" key="16">
    <source>
        <dbReference type="PROSITE" id="PS50110"/>
    </source>
</evidence>
<evidence type="ECO:0000256" key="2">
    <source>
        <dbReference type="ARBA" id="ARBA00012438"/>
    </source>
</evidence>
<dbReference type="InterPro" id="IPR001789">
    <property type="entry name" value="Sig_transdc_resp-reg_receiver"/>
</dbReference>
<dbReference type="InterPro" id="IPR036890">
    <property type="entry name" value="HATPase_C_sf"/>
</dbReference>
<evidence type="ECO:0000256" key="8">
    <source>
        <dbReference type="ARBA" id="ARBA00023012"/>
    </source>
</evidence>
<keyword evidence="13" id="KW-0812">Transmembrane</keyword>
<dbReference type="InterPro" id="IPR018062">
    <property type="entry name" value="HTH_AraC-typ_CS"/>
</dbReference>
<dbReference type="InterPro" id="IPR003594">
    <property type="entry name" value="HATPase_dom"/>
</dbReference>
<dbReference type="GO" id="GO:0000155">
    <property type="term" value="F:phosphorelay sensor kinase activity"/>
    <property type="evidence" value="ECO:0007669"/>
    <property type="project" value="InterPro"/>
</dbReference>
<dbReference type="Pfam" id="PF07494">
    <property type="entry name" value="Reg_prop"/>
    <property type="match status" value="3"/>
</dbReference>
<dbReference type="InterPro" id="IPR003661">
    <property type="entry name" value="HisK_dim/P_dom"/>
</dbReference>
<keyword evidence="18" id="KW-1185">Reference proteome</keyword>
<dbReference type="SUPFAM" id="SSF63829">
    <property type="entry name" value="Calcium-dependent phosphotriesterase"/>
    <property type="match status" value="1"/>
</dbReference>
<feature type="domain" description="Histidine kinase" evidence="15">
    <location>
        <begin position="858"/>
        <end position="1073"/>
    </location>
</feature>
<evidence type="ECO:0000256" key="1">
    <source>
        <dbReference type="ARBA" id="ARBA00000085"/>
    </source>
</evidence>
<feature type="modified residue" description="4-aspartylphosphate" evidence="12">
    <location>
        <position position="1166"/>
    </location>
</feature>
<comment type="catalytic activity">
    <reaction evidence="1">
        <text>ATP + protein L-histidine = ADP + protein N-phospho-L-histidine.</text>
        <dbReference type="EC" id="2.7.13.3"/>
    </reaction>
</comment>
<dbReference type="InterPro" id="IPR009057">
    <property type="entry name" value="Homeodomain-like_sf"/>
</dbReference>
<reference evidence="17 18" key="1">
    <citation type="submission" date="2016-11" db="EMBL/GenBank/DDBJ databases">
        <authorList>
            <person name="Jaros S."/>
            <person name="Januszkiewicz K."/>
            <person name="Wedrychowicz H."/>
        </authorList>
    </citation>
    <scope>NUCLEOTIDE SEQUENCE [LARGE SCALE GENOMIC DNA]</scope>
    <source>
        <strain evidence="17 18">DSM 26991</strain>
    </source>
</reference>
<dbReference type="SMART" id="SM00448">
    <property type="entry name" value="REC"/>
    <property type="match status" value="1"/>
</dbReference>
<dbReference type="EMBL" id="FQTV01000002">
    <property type="protein sequence ID" value="SHE59199.1"/>
    <property type="molecule type" value="Genomic_DNA"/>
</dbReference>
<dbReference type="PROSITE" id="PS50110">
    <property type="entry name" value="RESPONSE_REGULATORY"/>
    <property type="match status" value="1"/>
</dbReference>
<protein>
    <recommendedName>
        <fullName evidence="2">histidine kinase</fullName>
        <ecNumber evidence="2">2.7.13.3</ecNumber>
    </recommendedName>
</protein>
<dbReference type="EC" id="2.7.13.3" evidence="2"/>
<dbReference type="FunFam" id="2.60.40.10:FF:000791">
    <property type="entry name" value="Two-component system sensor histidine kinase/response regulator"/>
    <property type="match status" value="1"/>
</dbReference>
<evidence type="ECO:0000256" key="9">
    <source>
        <dbReference type="ARBA" id="ARBA00023015"/>
    </source>
</evidence>
<feature type="domain" description="HTH araC/xylS-type" evidence="14">
    <location>
        <begin position="1265"/>
        <end position="1364"/>
    </location>
</feature>
<dbReference type="InterPro" id="IPR013783">
    <property type="entry name" value="Ig-like_fold"/>
</dbReference>
<evidence type="ECO:0000256" key="10">
    <source>
        <dbReference type="ARBA" id="ARBA00023125"/>
    </source>
</evidence>
<evidence type="ECO:0000256" key="11">
    <source>
        <dbReference type="ARBA" id="ARBA00023163"/>
    </source>
</evidence>
<dbReference type="Pfam" id="PF07495">
    <property type="entry name" value="Y_Y_Y"/>
    <property type="match status" value="1"/>
</dbReference>
<dbReference type="InterPro" id="IPR036097">
    <property type="entry name" value="HisK_dim/P_sf"/>
</dbReference>
<keyword evidence="3 12" id="KW-0597">Phosphoprotein</keyword>
<keyword evidence="9" id="KW-0805">Transcription regulation</keyword>
<evidence type="ECO:0000256" key="7">
    <source>
        <dbReference type="ARBA" id="ARBA00022840"/>
    </source>
</evidence>
<evidence type="ECO:0000313" key="18">
    <source>
        <dbReference type="Proteomes" id="UP000184509"/>
    </source>
</evidence>
<dbReference type="Gene3D" id="2.60.40.10">
    <property type="entry name" value="Immunoglobulins"/>
    <property type="match status" value="1"/>
</dbReference>
<evidence type="ECO:0000256" key="12">
    <source>
        <dbReference type="PROSITE-ProRule" id="PRU00169"/>
    </source>
</evidence>
<keyword evidence="13" id="KW-0472">Membrane</keyword>
<dbReference type="PRINTS" id="PR00344">
    <property type="entry name" value="BCTRLSENSOR"/>
</dbReference>
<dbReference type="InterPro" id="IPR011110">
    <property type="entry name" value="Reg_prop"/>
</dbReference>
<evidence type="ECO:0000256" key="5">
    <source>
        <dbReference type="ARBA" id="ARBA00022741"/>
    </source>
</evidence>
<evidence type="ECO:0000256" key="3">
    <source>
        <dbReference type="ARBA" id="ARBA00022553"/>
    </source>
</evidence>
<dbReference type="PROSITE" id="PS00041">
    <property type="entry name" value="HTH_ARAC_FAMILY_1"/>
    <property type="match status" value="1"/>
</dbReference>
<keyword evidence="5" id="KW-0547">Nucleotide-binding</keyword>
<dbReference type="Gene3D" id="2.130.10.10">
    <property type="entry name" value="YVTN repeat-like/Quinoprotein amine dehydrogenase"/>
    <property type="match status" value="3"/>
</dbReference>
<dbReference type="InterPro" id="IPR005467">
    <property type="entry name" value="His_kinase_dom"/>
</dbReference>
<dbReference type="FunFam" id="3.30.565.10:FF:000037">
    <property type="entry name" value="Hybrid sensor histidine kinase/response regulator"/>
    <property type="match status" value="1"/>
</dbReference>
<dbReference type="InterPro" id="IPR015943">
    <property type="entry name" value="WD40/YVTN_repeat-like_dom_sf"/>
</dbReference>